<sequence>MVDYAKTIENREKRNEVVKSIIGVMGNLCPHLRDVPEFQHKLWDQLFIIADFDLDVDTPYEKISREAFEKRPDPLDYPQCCPKYRFYGNNLLKMIDKINTLKEEESKKQFIVNIANLMKKSYVTWNKGTVDDNVILDHLKELSNNGIDDSLLPKELEIYYNQKEDSYNSRQAKNNSKKGGLNGGKKYKKYKSQTSQ</sequence>
<reference evidence="2 3" key="1">
    <citation type="journal article" date="2021" name="Elife">
        <title>Chloroplast acquisition without the gene transfer in kleptoplastic sea slugs, Plakobranchus ocellatus.</title>
        <authorList>
            <person name="Maeda T."/>
            <person name="Takahashi S."/>
            <person name="Yoshida T."/>
            <person name="Shimamura S."/>
            <person name="Takaki Y."/>
            <person name="Nagai Y."/>
            <person name="Toyoda A."/>
            <person name="Suzuki Y."/>
            <person name="Arimoto A."/>
            <person name="Ishii H."/>
            <person name="Satoh N."/>
            <person name="Nishiyama T."/>
            <person name="Hasebe M."/>
            <person name="Maruyama T."/>
            <person name="Minagawa J."/>
            <person name="Obokata J."/>
            <person name="Shigenobu S."/>
        </authorList>
    </citation>
    <scope>NUCLEOTIDE SEQUENCE [LARGE SCALE GENOMIC DNA]</scope>
</reference>
<dbReference type="Pfam" id="PF14123">
    <property type="entry name" value="DUF4290"/>
    <property type="match status" value="1"/>
</dbReference>
<gene>
    <name evidence="2" type="ORF">ElyMa_002235500</name>
</gene>
<feature type="region of interest" description="Disordered" evidence="1">
    <location>
        <begin position="163"/>
        <end position="196"/>
    </location>
</feature>
<feature type="compositionally biased region" description="Basic residues" evidence="1">
    <location>
        <begin position="185"/>
        <end position="196"/>
    </location>
</feature>
<dbReference type="Proteomes" id="UP000762676">
    <property type="component" value="Unassembled WGS sequence"/>
</dbReference>
<evidence type="ECO:0000313" key="2">
    <source>
        <dbReference type="EMBL" id="GFR77333.1"/>
    </source>
</evidence>
<dbReference type="EMBL" id="BMAT01004631">
    <property type="protein sequence ID" value="GFR77333.1"/>
    <property type="molecule type" value="Genomic_DNA"/>
</dbReference>
<evidence type="ECO:0000313" key="3">
    <source>
        <dbReference type="Proteomes" id="UP000762676"/>
    </source>
</evidence>
<accession>A0AAV4FV68</accession>
<evidence type="ECO:0000256" key="1">
    <source>
        <dbReference type="SAM" id="MobiDB-lite"/>
    </source>
</evidence>
<comment type="caution">
    <text evidence="2">The sequence shown here is derived from an EMBL/GenBank/DDBJ whole genome shotgun (WGS) entry which is preliminary data.</text>
</comment>
<keyword evidence="3" id="KW-1185">Reference proteome</keyword>
<proteinExistence type="predicted"/>
<dbReference type="AlphaFoldDB" id="A0AAV4FV68"/>
<protein>
    <submittedName>
        <fullName evidence="2">Methionyl-tRNA formyltransferase</fullName>
    </submittedName>
</protein>
<name>A0AAV4FV68_9GAST</name>
<organism evidence="2 3">
    <name type="scientific">Elysia marginata</name>
    <dbReference type="NCBI Taxonomy" id="1093978"/>
    <lineage>
        <taxon>Eukaryota</taxon>
        <taxon>Metazoa</taxon>
        <taxon>Spiralia</taxon>
        <taxon>Lophotrochozoa</taxon>
        <taxon>Mollusca</taxon>
        <taxon>Gastropoda</taxon>
        <taxon>Heterobranchia</taxon>
        <taxon>Euthyneura</taxon>
        <taxon>Panpulmonata</taxon>
        <taxon>Sacoglossa</taxon>
        <taxon>Placobranchoidea</taxon>
        <taxon>Plakobranchidae</taxon>
        <taxon>Elysia</taxon>
    </lineage>
</organism>
<dbReference type="InterPro" id="IPR025632">
    <property type="entry name" value="DUF4290"/>
</dbReference>